<dbReference type="InterPro" id="IPR003672">
    <property type="entry name" value="CobN/Mg_chltase"/>
</dbReference>
<proteinExistence type="predicted"/>
<feature type="domain" description="CobN/magnesium chelatase" evidence="2">
    <location>
        <begin position="4"/>
        <end position="753"/>
    </location>
</feature>
<dbReference type="Proteomes" id="UP000185911">
    <property type="component" value="Unassembled WGS sequence"/>
</dbReference>
<protein>
    <submittedName>
        <fullName evidence="3">CobN cobaltochelatase</fullName>
    </submittedName>
</protein>
<dbReference type="PANTHER" id="PTHR44119">
    <property type="entry name" value="MAGNESIUM-CHELATASE SUBUNIT CHLH, CHLOROPLASTIC"/>
    <property type="match status" value="1"/>
</dbReference>
<keyword evidence="1" id="KW-0812">Transmembrane</keyword>
<evidence type="ECO:0000313" key="4">
    <source>
        <dbReference type="Proteomes" id="UP000185911"/>
    </source>
</evidence>
<name>A0A1Q8YC76_9BURK</name>
<keyword evidence="1" id="KW-1133">Transmembrane helix</keyword>
<keyword evidence="4" id="KW-1185">Reference proteome</keyword>
<reference evidence="3 4" key="1">
    <citation type="submission" date="2017-01" db="EMBL/GenBank/DDBJ databases">
        <title>Genome sequence of Rhodoferax antarcticus ANT.BR, a psychrophilic purple nonsulfur bacterium from an Antarctic microbial mat.</title>
        <authorList>
            <person name="Baker J."/>
            <person name="Riester C."/>
            <person name="Skinner B."/>
            <person name="Newell A."/>
            <person name="Swingley W."/>
            <person name="Madigan M."/>
            <person name="Jung D."/>
            <person name="Asao M."/>
            <person name="Chen M."/>
            <person name="Loughlin P."/>
            <person name="Pan H."/>
            <person name="Lin S."/>
            <person name="Li N."/>
            <person name="Shaw J."/>
            <person name="Prado M."/>
            <person name="Sherman C."/>
            <person name="Li X."/>
            <person name="Tang J."/>
            <person name="Blankenship R."/>
            <person name="Zhao T."/>
            <person name="Touchman J."/>
            <person name="Sattley M."/>
        </authorList>
    </citation>
    <scope>NUCLEOTIDE SEQUENCE [LARGE SCALE GENOMIC DNA]</scope>
    <source>
        <strain evidence="3 4">ANT.BR</strain>
    </source>
</reference>
<dbReference type="EMBL" id="MSYM01000015">
    <property type="protein sequence ID" value="OLP05656.1"/>
    <property type="molecule type" value="Genomic_DNA"/>
</dbReference>
<comment type="caution">
    <text evidence="3">The sequence shown here is derived from an EMBL/GenBank/DDBJ whole genome shotgun (WGS) entry which is preliminary data.</text>
</comment>
<evidence type="ECO:0000313" key="3">
    <source>
        <dbReference type="EMBL" id="OLP05656.1"/>
    </source>
</evidence>
<sequence length="879" mass="95889">MQRDGQDFFAVPRLKLGNISILPQPARGEPVDGGMHAKNKALYHSDSAPPPHSYMAGYLWMREQFKADALIHYGTHGTQEWLPGKERGLSVDDYPLLAIGNMPVIYPFIVDNIGEAVQTKRRGRAVNISYQTPPFAPAGLHAVLTQLHDDLHAWVAQDEGAVKEQIRAQLTAAVVKEHIDLDMGWTTERIAREFPAFVHALHDHLHELAQTAQPLGLHTFGKGSDEHGQLATVLMMLGAPFWEATAVHIDGNDEEADEAIVANFSKIAETQPYQLLRKHLVERLPTDALPPELQAMVEQGKRWFTDLQAEGETRGLLAALDARYIPTSYGGDPIKNPDSLPTGRNLYGFDPSRVPTQAAWKAGQQALDQLVAAHQQKTGVTPSKFTFSLWSVETMHHQGLLEAQALWALGVEPTWDAGGRVTDVKLVARQTLGRARIDVVLSATGLYRDHFPNAMKQLARAAQLAAQANDEADNAVAANTRTVAGQLAAQGWRTEAAQKAAETRIFSGASGSYGSGLDDAALATDTWKSKAEGDRKLAELYLRKMQYAYGPDEADWGKSAAELASTAGVGGTAASDGSQAINLYAAHLTGTQGAVLARSSNLYGMLTTDDPFQYLGGIAAAVRAIDSKAPEMFISNLRGSGAGKAENAASFLAKELATRNFHPGHIQALMREGYAGTTQMVDSINNFTGWTTVAREIVRDDQWQEFADVYVRDKHKLGIPQWMERENPHALALMMERMLEMARQGYWQADRAMVDELKAKYKDLAQRFDARTDNRSLQKFVGLSGYGLTRSLSPQETILRSPAPGAAARPVAAPPAAPATPVAPAPMPDLLPAPLPITGIKLEQMLHEAKNVLEPLLLIALSLLFLTPVAGAWQQWRKT</sequence>
<gene>
    <name evidence="3" type="ORF">BLL52_3108</name>
</gene>
<organism evidence="3 4">
    <name type="scientific">Rhodoferax antarcticus ANT.BR</name>
    <dbReference type="NCBI Taxonomy" id="1111071"/>
    <lineage>
        <taxon>Bacteria</taxon>
        <taxon>Pseudomonadati</taxon>
        <taxon>Pseudomonadota</taxon>
        <taxon>Betaproteobacteria</taxon>
        <taxon>Burkholderiales</taxon>
        <taxon>Comamonadaceae</taxon>
        <taxon>Rhodoferax</taxon>
    </lineage>
</organism>
<accession>A0A1Q8YC76</accession>
<evidence type="ECO:0000259" key="2">
    <source>
        <dbReference type="Pfam" id="PF02514"/>
    </source>
</evidence>
<dbReference type="AlphaFoldDB" id="A0A1Q8YC76"/>
<dbReference type="Pfam" id="PF02514">
    <property type="entry name" value="CobN-Mg_chel"/>
    <property type="match status" value="1"/>
</dbReference>
<keyword evidence="1" id="KW-0472">Membrane</keyword>
<dbReference type="CDD" id="cd10150">
    <property type="entry name" value="CobN_like"/>
    <property type="match status" value="1"/>
</dbReference>
<dbReference type="PANTHER" id="PTHR44119:SF4">
    <property type="entry name" value="AEROBIC COBALTOCHELATASE SUBUNIT COBN"/>
    <property type="match status" value="1"/>
</dbReference>
<dbReference type="STRING" id="81479.RA876_09550"/>
<feature type="transmembrane region" description="Helical" evidence="1">
    <location>
        <begin position="855"/>
        <end position="873"/>
    </location>
</feature>
<evidence type="ECO:0000256" key="1">
    <source>
        <dbReference type="SAM" id="Phobius"/>
    </source>
</evidence>